<dbReference type="STRING" id="574375.AZF08_06880"/>
<organism evidence="1 2">
    <name type="scientific">Bacillus gaemokensis</name>
    <dbReference type="NCBI Taxonomy" id="574375"/>
    <lineage>
        <taxon>Bacteria</taxon>
        <taxon>Bacillati</taxon>
        <taxon>Bacillota</taxon>
        <taxon>Bacilli</taxon>
        <taxon>Bacillales</taxon>
        <taxon>Bacillaceae</taxon>
        <taxon>Bacillus</taxon>
        <taxon>Bacillus cereus group</taxon>
    </lineage>
</organism>
<keyword evidence="1" id="KW-0813">Transport</keyword>
<evidence type="ECO:0000313" key="1">
    <source>
        <dbReference type="EMBL" id="KEK25429.1"/>
    </source>
</evidence>
<dbReference type="GO" id="GO:0034220">
    <property type="term" value="P:monoatomic ion transmembrane transport"/>
    <property type="evidence" value="ECO:0007669"/>
    <property type="project" value="UniProtKB-KW"/>
</dbReference>
<dbReference type="RefSeq" id="WP_033673281.1">
    <property type="nucleotide sequence ID" value="NZ_JOTM01000002.1"/>
</dbReference>
<keyword evidence="2" id="KW-1185">Reference proteome</keyword>
<dbReference type="OrthoDB" id="2454247at2"/>
<dbReference type="EMBL" id="JOTM01000002">
    <property type="protein sequence ID" value="KEK25429.1"/>
    <property type="molecule type" value="Genomic_DNA"/>
</dbReference>
<dbReference type="AlphaFoldDB" id="A0A073KDY0"/>
<gene>
    <name evidence="1" type="ORF">BAGA_12495</name>
</gene>
<keyword evidence="1" id="KW-0406">Ion transport</keyword>
<dbReference type="Pfam" id="PF11148">
    <property type="entry name" value="DUF2922"/>
    <property type="match status" value="1"/>
</dbReference>
<evidence type="ECO:0000313" key="2">
    <source>
        <dbReference type="Proteomes" id="UP000027778"/>
    </source>
</evidence>
<protein>
    <submittedName>
        <fullName evidence="1">Potassium channel protein</fullName>
    </submittedName>
</protein>
<reference evidence="1 2" key="1">
    <citation type="submission" date="2014-06" db="EMBL/GenBank/DDBJ databases">
        <title>Draft genome sequence of Bacillus gaemokensis JCM 15801 (MCCC 1A00707).</title>
        <authorList>
            <person name="Lai Q."/>
            <person name="Liu Y."/>
            <person name="Shao Z."/>
        </authorList>
    </citation>
    <scope>NUCLEOTIDE SEQUENCE [LARGE SCALE GENOMIC DNA]</scope>
    <source>
        <strain evidence="1 2">JCM 15801</strain>
    </source>
</reference>
<proteinExistence type="predicted"/>
<dbReference type="InterPro" id="IPR021321">
    <property type="entry name" value="DUF2922"/>
</dbReference>
<comment type="caution">
    <text evidence="1">The sequence shown here is derived from an EMBL/GenBank/DDBJ whole genome shotgun (WGS) entry which is preliminary data.</text>
</comment>
<keyword evidence="1" id="KW-0407">Ion channel</keyword>
<dbReference type="Proteomes" id="UP000027778">
    <property type="component" value="Unassembled WGS sequence"/>
</dbReference>
<sequence length="71" mass="7777">MQTLELVFSKEDGKTVVFSIDNPNTPVDEQKISKVMDTILSSGIFLSVGEHTRKKGARLVEKTVSEVTVAP</sequence>
<accession>A0A073KDY0</accession>
<name>A0A073KDY0_9BACI</name>